<dbReference type="OrthoDB" id="1058301at2759"/>
<gene>
    <name evidence="9" type="ORF">BC936DRAFT_149751</name>
</gene>
<comment type="caution">
    <text evidence="9">The sequence shown here is derived from an EMBL/GenBank/DDBJ whole genome shotgun (WGS) entry which is preliminary data.</text>
</comment>
<dbReference type="GO" id="GO:0006071">
    <property type="term" value="P:glycerol metabolic process"/>
    <property type="evidence" value="ECO:0007669"/>
    <property type="project" value="UniProtKB-KW"/>
</dbReference>
<evidence type="ECO:0000256" key="7">
    <source>
        <dbReference type="SAM" id="SignalP"/>
    </source>
</evidence>
<keyword evidence="10" id="KW-1185">Reference proteome</keyword>
<keyword evidence="3 7" id="KW-0732">Signal</keyword>
<reference evidence="9 10" key="1">
    <citation type="journal article" date="2018" name="New Phytol.">
        <title>Phylogenomics of Endogonaceae and evolution of mycorrhizas within Mucoromycota.</title>
        <authorList>
            <person name="Chang Y."/>
            <person name="Desiro A."/>
            <person name="Na H."/>
            <person name="Sandor L."/>
            <person name="Lipzen A."/>
            <person name="Clum A."/>
            <person name="Barry K."/>
            <person name="Grigoriev I.V."/>
            <person name="Martin F.M."/>
            <person name="Stajich J.E."/>
            <person name="Smith M.E."/>
            <person name="Bonito G."/>
            <person name="Spatafora J.W."/>
        </authorList>
    </citation>
    <scope>NUCLEOTIDE SEQUENCE [LARGE SCALE GENOMIC DNA]</scope>
    <source>
        <strain evidence="9 10">GMNB39</strain>
    </source>
</reference>
<dbReference type="Gene3D" id="3.20.20.190">
    <property type="entry name" value="Phosphatidylinositol (PI) phosphodiesterase"/>
    <property type="match status" value="1"/>
</dbReference>
<keyword evidence="5" id="KW-0378">Hydrolase</keyword>
<protein>
    <recommendedName>
        <fullName evidence="2">glycerophosphodiester phosphodiesterase</fullName>
        <ecNumber evidence="2">3.1.4.46</ecNumber>
    </recommendedName>
</protein>
<dbReference type="GO" id="GO:0008889">
    <property type="term" value="F:glycerophosphodiester phosphodiesterase activity"/>
    <property type="evidence" value="ECO:0007669"/>
    <property type="project" value="UniProtKB-EC"/>
</dbReference>
<sequence length="462" mass="52420">MRGQFFATFGLIGGTIVGAIAAPQSELKFKHNNTLWKTLDGKAPKIVGHRGEKAIMPEHTLGSWHLGIIEHADFVEPDVVLTKDFIPVCYHDLSIGVNTDVADHPEFAHLKRNLTFYDVGDGIVHITNDWLGESLFFLVFSDFSLAELKTLRVKHVNVGPKSIRLPYFDQVFSIPTLVEFLELVANVTEKVGYPTGIIPELKHPKYHQDMAPDRPHFFEDLFLATLANNGYPLHGPWPRSIWIQNFDKKSAQYLASKTSIPLVQLQYANADALTYHGLDEIAKYAKAVGPWKQFLVSQTLDVLKYEGVVYNFDNRTLNSNDVTKIASNPELVKEYGGFIPPREYVREAHKRGLQVAGYTYYTSNQPSYRGCETPKGCFTTEDRRDELFYFFELGMDQLFCENNAEAVTLRQEYQDRLTGKHTLSVVDYKVTFGKRAVAEVEARAERVRELYGAGLGGRRFDH</sequence>
<comment type="similarity">
    <text evidence="1">Belongs to the glycerophosphoryl diester phosphodiesterase family.</text>
</comment>
<dbReference type="PANTHER" id="PTHR43620">
    <property type="entry name" value="GLYCEROPHOSPHORYL DIESTER PHOSPHODIESTERASE"/>
    <property type="match status" value="1"/>
</dbReference>
<dbReference type="Proteomes" id="UP000268093">
    <property type="component" value="Unassembled WGS sequence"/>
</dbReference>
<evidence type="ECO:0000313" key="10">
    <source>
        <dbReference type="Proteomes" id="UP000268093"/>
    </source>
</evidence>
<keyword evidence="4" id="KW-0319">Glycerol metabolism</keyword>
<dbReference type="Pfam" id="PF03009">
    <property type="entry name" value="GDPD"/>
    <property type="match status" value="1"/>
</dbReference>
<accession>A0A433D067</accession>
<evidence type="ECO:0000256" key="5">
    <source>
        <dbReference type="ARBA" id="ARBA00022801"/>
    </source>
</evidence>
<dbReference type="EC" id="3.1.4.46" evidence="2"/>
<evidence type="ECO:0000256" key="2">
    <source>
        <dbReference type="ARBA" id="ARBA00012247"/>
    </source>
</evidence>
<comment type="catalytic activity">
    <reaction evidence="6">
        <text>a sn-glycero-3-phosphodiester + H2O = an alcohol + sn-glycerol 3-phosphate + H(+)</text>
        <dbReference type="Rhea" id="RHEA:12969"/>
        <dbReference type="ChEBI" id="CHEBI:15377"/>
        <dbReference type="ChEBI" id="CHEBI:15378"/>
        <dbReference type="ChEBI" id="CHEBI:30879"/>
        <dbReference type="ChEBI" id="CHEBI:57597"/>
        <dbReference type="ChEBI" id="CHEBI:83408"/>
        <dbReference type="EC" id="3.1.4.46"/>
    </reaction>
</comment>
<evidence type="ECO:0000256" key="6">
    <source>
        <dbReference type="ARBA" id="ARBA00047512"/>
    </source>
</evidence>
<dbReference type="GO" id="GO:0006629">
    <property type="term" value="P:lipid metabolic process"/>
    <property type="evidence" value="ECO:0007669"/>
    <property type="project" value="InterPro"/>
</dbReference>
<feature type="signal peptide" evidence="7">
    <location>
        <begin position="1"/>
        <end position="21"/>
    </location>
</feature>
<organism evidence="9 10">
    <name type="scientific">Jimgerdemannia flammicorona</name>
    <dbReference type="NCBI Taxonomy" id="994334"/>
    <lineage>
        <taxon>Eukaryota</taxon>
        <taxon>Fungi</taxon>
        <taxon>Fungi incertae sedis</taxon>
        <taxon>Mucoromycota</taxon>
        <taxon>Mucoromycotina</taxon>
        <taxon>Endogonomycetes</taxon>
        <taxon>Endogonales</taxon>
        <taxon>Endogonaceae</taxon>
        <taxon>Jimgerdemannia</taxon>
    </lineage>
</organism>
<proteinExistence type="inferred from homology"/>
<evidence type="ECO:0000259" key="8">
    <source>
        <dbReference type="PROSITE" id="PS51704"/>
    </source>
</evidence>
<evidence type="ECO:0000256" key="4">
    <source>
        <dbReference type="ARBA" id="ARBA00022798"/>
    </source>
</evidence>
<dbReference type="PROSITE" id="PS51704">
    <property type="entry name" value="GP_PDE"/>
    <property type="match status" value="1"/>
</dbReference>
<evidence type="ECO:0000256" key="3">
    <source>
        <dbReference type="ARBA" id="ARBA00022729"/>
    </source>
</evidence>
<name>A0A433D067_9FUNG</name>
<dbReference type="InterPro" id="IPR017946">
    <property type="entry name" value="PLC-like_Pdiesterase_TIM-brl"/>
</dbReference>
<dbReference type="EMBL" id="RBNI01009321">
    <property type="protein sequence ID" value="RUP44227.1"/>
    <property type="molecule type" value="Genomic_DNA"/>
</dbReference>
<evidence type="ECO:0000256" key="1">
    <source>
        <dbReference type="ARBA" id="ARBA00007277"/>
    </source>
</evidence>
<feature type="domain" description="GP-PDE" evidence="8">
    <location>
        <begin position="44"/>
        <end position="350"/>
    </location>
</feature>
<evidence type="ECO:0000313" key="9">
    <source>
        <dbReference type="EMBL" id="RUP44227.1"/>
    </source>
</evidence>
<dbReference type="SUPFAM" id="SSF51695">
    <property type="entry name" value="PLC-like phosphodiesterases"/>
    <property type="match status" value="1"/>
</dbReference>
<dbReference type="AlphaFoldDB" id="A0A433D067"/>
<dbReference type="PANTHER" id="PTHR43620:SF7">
    <property type="entry name" value="GLYCEROPHOSPHODIESTER PHOSPHODIESTERASE GDPD5-RELATED"/>
    <property type="match status" value="1"/>
</dbReference>
<dbReference type="InterPro" id="IPR030395">
    <property type="entry name" value="GP_PDE_dom"/>
</dbReference>
<feature type="chain" id="PRO_5019196321" description="glycerophosphodiester phosphodiesterase" evidence="7">
    <location>
        <begin position="22"/>
        <end position="462"/>
    </location>
</feature>